<evidence type="ECO:0000259" key="9">
    <source>
        <dbReference type="PROSITE" id="PS51194"/>
    </source>
</evidence>
<keyword evidence="1 6" id="KW-0547">Nucleotide-binding</keyword>
<dbReference type="InterPro" id="IPR000629">
    <property type="entry name" value="RNA-helicase_DEAD-box_CS"/>
</dbReference>
<dbReference type="GO" id="GO:0003724">
    <property type="term" value="F:RNA helicase activity"/>
    <property type="evidence" value="ECO:0007669"/>
    <property type="project" value="UniProtKB-EC"/>
</dbReference>
<evidence type="ECO:0000256" key="6">
    <source>
        <dbReference type="RuleBase" id="RU365068"/>
    </source>
</evidence>
<dbReference type="PROSITE" id="PS00039">
    <property type="entry name" value="DEAD_ATP_HELICASE"/>
    <property type="match status" value="1"/>
</dbReference>
<keyword evidence="3 6" id="KW-0347">Helicase</keyword>
<comment type="domain">
    <text evidence="6">The Q motif is unique to and characteristic of the DEAD box family of RNA helicases and controls ATP binding and hydrolysis.</text>
</comment>
<dbReference type="GO" id="GO:0005524">
    <property type="term" value="F:ATP binding"/>
    <property type="evidence" value="ECO:0007669"/>
    <property type="project" value="UniProtKB-UniRule"/>
</dbReference>
<evidence type="ECO:0000259" key="8">
    <source>
        <dbReference type="PROSITE" id="PS51192"/>
    </source>
</evidence>
<evidence type="ECO:0000313" key="10">
    <source>
        <dbReference type="EMBL" id="KAF5222029.1"/>
    </source>
</evidence>
<dbReference type="Pfam" id="PF00270">
    <property type="entry name" value="DEAD"/>
    <property type="match status" value="1"/>
</dbReference>
<keyword evidence="4 6" id="KW-0067">ATP-binding</keyword>
<comment type="catalytic activity">
    <reaction evidence="6">
        <text>ATP + H2O = ADP + phosphate + H(+)</text>
        <dbReference type="Rhea" id="RHEA:13065"/>
        <dbReference type="ChEBI" id="CHEBI:15377"/>
        <dbReference type="ChEBI" id="CHEBI:15378"/>
        <dbReference type="ChEBI" id="CHEBI:30616"/>
        <dbReference type="ChEBI" id="CHEBI:43474"/>
        <dbReference type="ChEBI" id="CHEBI:456216"/>
        <dbReference type="EC" id="3.6.4.13"/>
    </reaction>
</comment>
<evidence type="ECO:0000256" key="2">
    <source>
        <dbReference type="ARBA" id="ARBA00022801"/>
    </source>
</evidence>
<sequence length="827" mass="92910">MSLAEMDAQQHLAVLGLSTCGENDTLDRLLAGAERGPSVDFNDWDDGCDLCVDAPSRPSPTARAAPVMEEKSEPKRLKRKRTSTVDVEENEFRSKGAAEPRAFRGQFPAFADAPLKKKNIPPFSSPSTVFEADKACMDAESLPPLNELVHSKLLRPLTESLHITSLTRIQKQSWTPMVDRTRDVLLRSETGSGKTLAYALPLLHQLLCECDARPIQRQIGTIIIVLCPTRELVVQVTDVLSVLTRCALFLTVGGIHGGENRHKEKARLRKGVPLLIATPGRLLDHLRATVSFCVASTQTIVLDEADRLLDMGFERAIKEIMGLLLEKTENSACSCDERFTETREKYTLKRVLVSATITAEVERLSHFALRSNVVRVGETEDTFSIPSSLRQHYALVPIKHRLSTLIGFLRSQIDAGAQRIIVFVSTADSAEFHYRLLSRLQSPFCGRRKDVLFKGASKQHARQYGVKRRVEEANRHVQDQSEAIVTFEDDSGSEDDNDEGQTLSGRNALLDVNILKLHGNMSQVDRASVFKAFKHVGEAAQLSLRGVLFCTDVAARGLDMPRVDWIVHYDPPTDPACYVHRIGRTARIGNAGDSLLFLMPHEAGYAPYLSKFIAKESGSSFAGNEAAAAVATMEKRNYESFLYYLAKLDPKSNHIWMQSTATLERAISRLVMNREEPVNELPAGDASRNDDLTRLALFAYQSYIRAYAGHSRELKTRFFNLDMLHLGHIAHSFGLDKRPSEVRAQLQNLIMEDRKIAREASSLNTQERVRGRDGSRVRRRLQVEVRHDDRYRSMIVQKQRKVTRDWFQGKKDGVPKHKPLQFTEFDA</sequence>
<dbReference type="InterPro" id="IPR014001">
    <property type="entry name" value="Helicase_ATP-bd"/>
</dbReference>
<evidence type="ECO:0000256" key="3">
    <source>
        <dbReference type="ARBA" id="ARBA00022806"/>
    </source>
</evidence>
<dbReference type="VEuPathDB" id="TriTrypDB:BCY84_21125"/>
<gene>
    <name evidence="10" type="ORF">ECC02_005010</name>
</gene>
<comment type="similarity">
    <text evidence="6">Belongs to the DEAD box helicase family.</text>
</comment>
<name>A0A7J6Y5T3_TRYCR</name>
<feature type="domain" description="Helicase ATP-binding" evidence="8">
    <location>
        <begin position="175"/>
        <end position="375"/>
    </location>
</feature>
<dbReference type="SMART" id="SM00487">
    <property type="entry name" value="DEXDc"/>
    <property type="match status" value="1"/>
</dbReference>
<dbReference type="InterPro" id="IPR001650">
    <property type="entry name" value="Helicase_C-like"/>
</dbReference>
<comment type="function">
    <text evidence="6">RNA helicase.</text>
</comment>
<accession>A0A7J6Y5T3</accession>
<dbReference type="PROSITE" id="PS51194">
    <property type="entry name" value="HELICASE_CTER"/>
    <property type="match status" value="1"/>
</dbReference>
<feature type="region of interest" description="Disordered" evidence="7">
    <location>
        <begin position="56"/>
        <end position="90"/>
    </location>
</feature>
<reference evidence="10 11" key="1">
    <citation type="journal article" date="2019" name="Genome Biol. Evol.">
        <title>Nanopore Sequencing Significantly Improves Genome Assembly of the Protozoan Parasite Trypanosoma cruzi.</title>
        <authorList>
            <person name="Diaz-Viraque F."/>
            <person name="Pita S."/>
            <person name="Greif G."/>
            <person name="de Souza R.C.M."/>
            <person name="Iraola G."/>
            <person name="Robello C."/>
        </authorList>
    </citation>
    <scope>NUCLEOTIDE SEQUENCE [LARGE SCALE GENOMIC DNA]</scope>
    <source>
        <strain evidence="10 11">Berenice</strain>
    </source>
</reference>
<dbReference type="InterPro" id="IPR025313">
    <property type="entry name" value="SPB4-like_CTE"/>
</dbReference>
<dbReference type="EC" id="3.6.4.13" evidence="6"/>
<dbReference type="EMBL" id="JABDHM010000031">
    <property type="protein sequence ID" value="KAF5222029.1"/>
    <property type="molecule type" value="Genomic_DNA"/>
</dbReference>
<keyword evidence="2 6" id="KW-0378">Hydrolase</keyword>
<dbReference type="VEuPathDB" id="TriTrypDB:ECC02_005010"/>
<evidence type="ECO:0000256" key="4">
    <source>
        <dbReference type="ARBA" id="ARBA00022840"/>
    </source>
</evidence>
<protein>
    <recommendedName>
        <fullName evidence="6">ATP-dependent RNA helicase</fullName>
        <ecNumber evidence="6">3.6.4.13</ecNumber>
    </recommendedName>
</protein>
<keyword evidence="5 6" id="KW-0694">RNA-binding</keyword>
<dbReference type="PANTHER" id="PTHR24031">
    <property type="entry name" value="RNA HELICASE"/>
    <property type="match status" value="1"/>
</dbReference>
<dbReference type="Gene3D" id="3.40.50.300">
    <property type="entry name" value="P-loop containing nucleotide triphosphate hydrolases"/>
    <property type="match status" value="2"/>
</dbReference>
<dbReference type="Proteomes" id="UP000583944">
    <property type="component" value="Unassembled WGS sequence"/>
</dbReference>
<dbReference type="SMART" id="SM00490">
    <property type="entry name" value="HELICc"/>
    <property type="match status" value="1"/>
</dbReference>
<dbReference type="CDD" id="cd18787">
    <property type="entry name" value="SF2_C_DEAD"/>
    <property type="match status" value="1"/>
</dbReference>
<dbReference type="Pfam" id="PF13959">
    <property type="entry name" value="CTE_SPB4"/>
    <property type="match status" value="1"/>
</dbReference>
<comment type="caution">
    <text evidence="10">The sequence shown here is derived from an EMBL/GenBank/DDBJ whole genome shotgun (WGS) entry which is preliminary data.</text>
</comment>
<organism evidence="10 11">
    <name type="scientific">Trypanosoma cruzi</name>
    <dbReference type="NCBI Taxonomy" id="5693"/>
    <lineage>
        <taxon>Eukaryota</taxon>
        <taxon>Discoba</taxon>
        <taxon>Euglenozoa</taxon>
        <taxon>Kinetoplastea</taxon>
        <taxon>Metakinetoplastina</taxon>
        <taxon>Trypanosomatida</taxon>
        <taxon>Trypanosomatidae</taxon>
        <taxon>Trypanosoma</taxon>
        <taxon>Schizotrypanum</taxon>
    </lineage>
</organism>
<dbReference type="GO" id="GO:0016787">
    <property type="term" value="F:hydrolase activity"/>
    <property type="evidence" value="ECO:0007669"/>
    <property type="project" value="UniProtKB-KW"/>
</dbReference>
<evidence type="ECO:0000256" key="1">
    <source>
        <dbReference type="ARBA" id="ARBA00022741"/>
    </source>
</evidence>
<dbReference type="SUPFAM" id="SSF52540">
    <property type="entry name" value="P-loop containing nucleoside triphosphate hydrolases"/>
    <property type="match status" value="1"/>
</dbReference>
<evidence type="ECO:0000313" key="11">
    <source>
        <dbReference type="Proteomes" id="UP000583944"/>
    </source>
</evidence>
<dbReference type="InterPro" id="IPR011545">
    <property type="entry name" value="DEAD/DEAH_box_helicase_dom"/>
</dbReference>
<dbReference type="Pfam" id="PF00271">
    <property type="entry name" value="Helicase_C"/>
    <property type="match status" value="1"/>
</dbReference>
<dbReference type="InterPro" id="IPR027417">
    <property type="entry name" value="P-loop_NTPase"/>
</dbReference>
<dbReference type="SMART" id="SM01178">
    <property type="entry name" value="DUF4217"/>
    <property type="match status" value="1"/>
</dbReference>
<feature type="domain" description="Helicase C-terminal" evidence="9">
    <location>
        <begin position="469"/>
        <end position="634"/>
    </location>
</feature>
<dbReference type="GO" id="GO:0003723">
    <property type="term" value="F:RNA binding"/>
    <property type="evidence" value="ECO:0007669"/>
    <property type="project" value="UniProtKB-UniRule"/>
</dbReference>
<evidence type="ECO:0000256" key="5">
    <source>
        <dbReference type="ARBA" id="ARBA00022884"/>
    </source>
</evidence>
<dbReference type="PROSITE" id="PS51192">
    <property type="entry name" value="HELICASE_ATP_BIND_1"/>
    <property type="match status" value="1"/>
</dbReference>
<feature type="compositionally biased region" description="Low complexity" evidence="7">
    <location>
        <begin position="56"/>
        <end position="66"/>
    </location>
</feature>
<dbReference type="AlphaFoldDB" id="A0A7J6Y5T3"/>
<proteinExistence type="inferred from homology"/>
<evidence type="ECO:0000256" key="7">
    <source>
        <dbReference type="SAM" id="MobiDB-lite"/>
    </source>
</evidence>